<dbReference type="SMART" id="SM00343">
    <property type="entry name" value="ZnF_C2HC"/>
    <property type="match status" value="1"/>
</dbReference>
<dbReference type="InterPro" id="IPR057670">
    <property type="entry name" value="SH3_retrovirus"/>
</dbReference>
<comment type="subcellular location">
    <subcellularLocation>
        <location evidence="3">Cytoplasm</location>
    </subcellularLocation>
    <subcellularLocation>
        <location evidence="2">Nucleus</location>
    </subcellularLocation>
</comment>
<keyword evidence="7" id="KW-0539">Nucleus</keyword>
<dbReference type="InterPro" id="IPR043502">
    <property type="entry name" value="DNA/RNA_pol_sf"/>
</dbReference>
<dbReference type="PANTHER" id="PTHR11439:SF483">
    <property type="entry name" value="PEPTIDE SYNTHASE GLIP-LIKE, PUTATIVE (AFU_ORTHOLOGUE AFUA_3G12920)-RELATED"/>
    <property type="match status" value="1"/>
</dbReference>
<sequence>MGLSHEIFMNAGGSGNGTVNETSAFVANSGGRGPKKCFNCNKPGHYVKDCRLPLTEQYKERKARHDAQRSINKSENVRRTAWFGFLGSDESYEGIFIDSGATQHIFKERNMFKTYTQVQDQYIKGINDLPIPIEGTGSVEIMLKNNTLLTLTGVLHIPSSAANLISVSQATDTGAQFLFLNDTVVDLKLDPDFILGRKAHGKLNELQIAGTNDYTSSGFVFRSIKAGLPSSIWYLRLGHPNLSVLNGLKRYGVVMTETQNVKDCEACLRTKSIMKKPKDSKFIAKHPLELIHADLSGPFRYKGRDLETFFLTIVDSYSNFTKVIPIQDKSQSTDELINFIKYTERYFAAKGLGFVCGAVRTDHGGEFVNNKLNQFFQESGIHHQLTIPHQSFQNGKLERFHRSLQTKGRSMLTAANLPECFWPDAITTACYLMNRLPNKVKSDTSLSLFYKVKTDFSHLRVFGCIAYATIPSDLRDGKFGDTAKEMMFIGYADDTNKYQHGGYILFDPLTEDYVVSSQVKFLEERYYYPKLPAQDAEYPTISGGSGVKSFKGGYQKPLGGISGILPPKAGDVDEDNDISMSKSDQSYAESDIPEEDMESTTPKHSGIDPDSAKIDEQHSDSEPESAKNDEQWQVVRSKRAASRSPSPPSSPSVPTAANPFAPLANYKESLPSIAFDSDPLLLLKPTPASEREKRITKKAKVTPMVRNVDDDDSCVPVIEEPEDEGDAINESEVGSAMKQISYPSVNLAATAFMAAVNKGIIPMTFAQAMKLPNADEWKEAFDKEWSAIKDNETFSYSKCPPGIKPIKCKWVCSIKDTGLCKCRLVLKGFSQIKGINYEETFSPVIRAEAVRIFLATAASLKLVVHQMDVSNAFLNGKLDGEELYMEQPDGYKVDNGMVLKLNKSLYGLKQAPMVWNRTINQILINLGFKRNEAEMGLYYKASGSNIVLLGLYVDDILVASNSSDLLDEVKGCSKSAFKTKDLGPIKKFLGLNIEQHEDFSISLKLTDYINTIAQELGFEDVKGVSIPLSVGTNLSGPDVENSPEIDSTEFRSIVGKLLYASNSGRFDITYAVGVLSRNLQNPRKIHLQAAKKVVKYLISTKDLAINYSPGCSELVGYSDADYANCLKSRRSTTGFMFKFANGPITWRSKLQPTVALSTTEAEFMAVTESTKDGLWCLMVLKDLGIELKEFVIYNDNQGALKLLQHPSFHHKTKHIDTRHMFIRDHTASGTVKLEYLETGVQVADLLTKAIAAPQFNKLLDLC</sequence>
<keyword evidence="5" id="KW-0645">Protease</keyword>
<dbReference type="InterPro" id="IPR012337">
    <property type="entry name" value="RNaseH-like_sf"/>
</dbReference>
<dbReference type="STRING" id="1206466.K0KYB6"/>
<evidence type="ECO:0000256" key="1">
    <source>
        <dbReference type="ARBA" id="ARBA00000077"/>
    </source>
</evidence>
<feature type="compositionally biased region" description="Basic and acidic residues" evidence="11">
    <location>
        <begin position="605"/>
        <end position="630"/>
    </location>
</feature>
<keyword evidence="10" id="KW-0479">Metal-binding</keyword>
<dbReference type="Proteomes" id="UP000009328">
    <property type="component" value="Unassembled WGS sequence"/>
</dbReference>
<dbReference type="GO" id="GO:0004190">
    <property type="term" value="F:aspartic-type endopeptidase activity"/>
    <property type="evidence" value="ECO:0007669"/>
    <property type="project" value="UniProtKB-KW"/>
</dbReference>
<evidence type="ECO:0000313" key="14">
    <source>
        <dbReference type="EMBL" id="CCH47072.1"/>
    </source>
</evidence>
<dbReference type="PANTHER" id="PTHR11439">
    <property type="entry name" value="GAG-POL-RELATED RETROTRANSPOSON"/>
    <property type="match status" value="1"/>
</dbReference>
<evidence type="ECO:0000256" key="6">
    <source>
        <dbReference type="ARBA" id="ARBA00022884"/>
    </source>
</evidence>
<evidence type="ECO:0000256" key="10">
    <source>
        <dbReference type="PROSITE-ProRule" id="PRU00047"/>
    </source>
</evidence>
<dbReference type="SUPFAM" id="SSF53098">
    <property type="entry name" value="Ribonuclease H-like"/>
    <property type="match status" value="1"/>
</dbReference>
<evidence type="ECO:0000256" key="8">
    <source>
        <dbReference type="ARBA" id="ARBA00025590"/>
    </source>
</evidence>
<gene>
    <name evidence="14" type="ORF">BN7_6681</name>
</gene>
<dbReference type="Gene3D" id="3.30.420.10">
    <property type="entry name" value="Ribonuclease H-like superfamily/Ribonuclease H"/>
    <property type="match status" value="1"/>
</dbReference>
<keyword evidence="10" id="KW-0863">Zinc-finger</keyword>
<feature type="region of interest" description="Disordered" evidence="11">
    <location>
        <begin position="561"/>
        <end position="656"/>
    </location>
</feature>
<dbReference type="Pfam" id="PF22936">
    <property type="entry name" value="Pol_BBD"/>
    <property type="match status" value="1"/>
</dbReference>
<dbReference type="eggNOG" id="KOG0017">
    <property type="taxonomic scope" value="Eukaryota"/>
</dbReference>
<feature type="compositionally biased region" description="Polar residues" evidence="11">
    <location>
        <begin position="578"/>
        <end position="588"/>
    </location>
</feature>
<comment type="function">
    <text evidence="9">Integrase (IN) targets the VLP to the nucleus, where a subparticle preintegration complex (PIC) containing at least integrase and the newly synthesized dsDNA copy of the retrotransposon must transit the nuclear membrane. Once in the nucleus, integrase performs the integration of the dsDNA into the host genome.</text>
</comment>
<feature type="domain" description="CCHC-type" evidence="12">
    <location>
        <begin position="36"/>
        <end position="51"/>
    </location>
</feature>
<dbReference type="InterPro" id="IPR013103">
    <property type="entry name" value="RVT_2"/>
</dbReference>
<dbReference type="InterPro" id="IPR036875">
    <property type="entry name" value="Znf_CCHC_sf"/>
</dbReference>
<dbReference type="SUPFAM" id="SSF57756">
    <property type="entry name" value="Retrovirus zinc finger-like domains"/>
    <property type="match status" value="1"/>
</dbReference>
<evidence type="ECO:0000256" key="7">
    <source>
        <dbReference type="ARBA" id="ARBA00023242"/>
    </source>
</evidence>
<dbReference type="GO" id="GO:0004523">
    <property type="term" value="F:RNA-DNA hybrid ribonuclease activity"/>
    <property type="evidence" value="ECO:0007669"/>
    <property type="project" value="UniProtKB-EC"/>
</dbReference>
<keyword evidence="6" id="KW-0694">RNA-binding</keyword>
<dbReference type="GO" id="GO:0005634">
    <property type="term" value="C:nucleus"/>
    <property type="evidence" value="ECO:0007669"/>
    <property type="project" value="UniProtKB-SubCell"/>
</dbReference>
<name>K0KYB6_WICCF</name>
<evidence type="ECO:0000256" key="11">
    <source>
        <dbReference type="SAM" id="MobiDB-lite"/>
    </source>
</evidence>
<dbReference type="FunCoup" id="K0KYB6">
    <property type="interactions" value="57"/>
</dbReference>
<dbReference type="CDD" id="cd09272">
    <property type="entry name" value="RNase_HI_RT_Ty1"/>
    <property type="match status" value="1"/>
</dbReference>
<dbReference type="GO" id="GO:0005737">
    <property type="term" value="C:cytoplasm"/>
    <property type="evidence" value="ECO:0007669"/>
    <property type="project" value="UniProtKB-SubCell"/>
</dbReference>
<dbReference type="InParanoid" id="K0KYB6"/>
<evidence type="ECO:0000256" key="9">
    <source>
        <dbReference type="ARBA" id="ARBA00025615"/>
    </source>
</evidence>
<keyword evidence="5" id="KW-0064">Aspartyl protease</keyword>
<dbReference type="InterPro" id="IPR001878">
    <property type="entry name" value="Znf_CCHC"/>
</dbReference>
<keyword evidence="10" id="KW-0862">Zinc</keyword>
<dbReference type="InterPro" id="IPR054722">
    <property type="entry name" value="PolX-like_BBD"/>
</dbReference>
<reference evidence="14 15" key="1">
    <citation type="journal article" date="2012" name="Eukaryot. Cell">
        <title>Draft genome sequence of Wickerhamomyces ciferrii NRRL Y-1031 F-60-10.</title>
        <authorList>
            <person name="Schneider J."/>
            <person name="Andrea H."/>
            <person name="Blom J."/>
            <person name="Jaenicke S."/>
            <person name="Ruckert C."/>
            <person name="Schorsch C."/>
            <person name="Szczepanowski R."/>
            <person name="Farwick M."/>
            <person name="Goesmann A."/>
            <person name="Puhler A."/>
            <person name="Schaffer S."/>
            <person name="Tauch A."/>
            <person name="Kohler T."/>
            <person name="Brinkrolf K."/>
        </authorList>
    </citation>
    <scope>NUCLEOTIDE SEQUENCE [LARGE SCALE GENOMIC DNA]</scope>
    <source>
        <strain evidence="15">ATCC 14091 / BCRC 22168 / CBS 111 / JCM 3599 / NBRC 0793 / NRRL Y-1031 F-60-10</strain>
    </source>
</reference>
<dbReference type="PROSITE" id="PS50158">
    <property type="entry name" value="ZF_CCHC"/>
    <property type="match status" value="1"/>
</dbReference>
<evidence type="ECO:0000256" key="4">
    <source>
        <dbReference type="ARBA" id="ARBA00022490"/>
    </source>
</evidence>
<dbReference type="SUPFAM" id="SSF56672">
    <property type="entry name" value="DNA/RNA polymerases"/>
    <property type="match status" value="1"/>
</dbReference>
<evidence type="ECO:0000259" key="13">
    <source>
        <dbReference type="PROSITE" id="PS50994"/>
    </source>
</evidence>
<dbReference type="EC" id="3.4.23.-" evidence="14"/>
<dbReference type="GO" id="GO:0008270">
    <property type="term" value="F:zinc ion binding"/>
    <property type="evidence" value="ECO:0007669"/>
    <property type="project" value="UniProtKB-KW"/>
</dbReference>
<dbReference type="Pfam" id="PF07727">
    <property type="entry name" value="RVT_2"/>
    <property type="match status" value="1"/>
</dbReference>
<keyword evidence="4" id="KW-0963">Cytoplasm</keyword>
<evidence type="ECO:0000256" key="2">
    <source>
        <dbReference type="ARBA" id="ARBA00004123"/>
    </source>
</evidence>
<dbReference type="PROSITE" id="PS50994">
    <property type="entry name" value="INTEGRASE"/>
    <property type="match status" value="1"/>
</dbReference>
<evidence type="ECO:0000256" key="5">
    <source>
        <dbReference type="ARBA" id="ARBA00022750"/>
    </source>
</evidence>
<dbReference type="InterPro" id="IPR036397">
    <property type="entry name" value="RNaseH_sf"/>
</dbReference>
<feature type="domain" description="Integrase catalytic" evidence="13">
    <location>
        <begin position="283"/>
        <end position="453"/>
    </location>
</feature>
<keyword evidence="14" id="KW-0378">Hydrolase</keyword>
<organism evidence="14 15">
    <name type="scientific">Wickerhamomyces ciferrii (strain ATCC 14091 / BCRC 22168 / CBS 111 / JCM 3599 / NBRC 0793 / NRRL Y-1031 F-60-10)</name>
    <name type="common">Yeast</name>
    <name type="synonym">Pichia ciferrii</name>
    <dbReference type="NCBI Taxonomy" id="1206466"/>
    <lineage>
        <taxon>Eukaryota</taxon>
        <taxon>Fungi</taxon>
        <taxon>Dikarya</taxon>
        <taxon>Ascomycota</taxon>
        <taxon>Saccharomycotina</taxon>
        <taxon>Saccharomycetes</taxon>
        <taxon>Phaffomycetales</taxon>
        <taxon>Wickerhamomycetaceae</taxon>
        <taxon>Wickerhamomyces</taxon>
    </lineage>
</organism>
<comment type="caution">
    <text evidence="14">The sequence shown here is derived from an EMBL/GenBank/DDBJ whole genome shotgun (WGS) entry which is preliminary data.</text>
</comment>
<proteinExistence type="predicted"/>
<comment type="catalytic activity">
    <reaction evidence="1">
        <text>Endonucleolytic cleavage to 5'-phosphomonoester.</text>
        <dbReference type="EC" id="3.1.26.4"/>
    </reaction>
</comment>
<dbReference type="Pfam" id="PF00098">
    <property type="entry name" value="zf-CCHC"/>
    <property type="match status" value="1"/>
</dbReference>
<dbReference type="Pfam" id="PF25597">
    <property type="entry name" value="SH3_retrovirus"/>
    <property type="match status" value="1"/>
</dbReference>
<dbReference type="InterPro" id="IPR001584">
    <property type="entry name" value="Integrase_cat-core"/>
</dbReference>
<dbReference type="EMBL" id="CAIF01000304">
    <property type="protein sequence ID" value="CCH47072.1"/>
    <property type="molecule type" value="Genomic_DNA"/>
</dbReference>
<evidence type="ECO:0000313" key="15">
    <source>
        <dbReference type="Proteomes" id="UP000009328"/>
    </source>
</evidence>
<evidence type="ECO:0000259" key="12">
    <source>
        <dbReference type="PROSITE" id="PS50158"/>
    </source>
</evidence>
<dbReference type="HOGENOM" id="CLU_001650_5_0_1"/>
<comment type="function">
    <text evidence="8">Reverse transcriptase/ribonuclease H (RT) is a multifunctional enzyme that catalyzes the conversion of the retro-elements RNA genome into dsDNA within the VLP. The enzyme displays a DNA polymerase activity that can copy either DNA or RNA templates, and a ribonuclease H (RNase H) activity that cleaves the RNA strand of RNA-DNA heteroduplexes during plus-strand synthesis and hydrolyzes RNA primers. The conversion leads to a linear dsDNA copy of the retrotransposon that includes long terminal repeats (LTRs) at both ends.</text>
</comment>
<dbReference type="GO" id="GO:0003723">
    <property type="term" value="F:RNA binding"/>
    <property type="evidence" value="ECO:0007669"/>
    <property type="project" value="UniProtKB-KW"/>
</dbReference>
<accession>K0KYB6</accession>
<dbReference type="AlphaFoldDB" id="K0KYB6"/>
<evidence type="ECO:0000256" key="3">
    <source>
        <dbReference type="ARBA" id="ARBA00004496"/>
    </source>
</evidence>
<dbReference type="Gene3D" id="4.10.60.10">
    <property type="entry name" value="Zinc finger, CCHC-type"/>
    <property type="match status" value="1"/>
</dbReference>
<keyword evidence="15" id="KW-1185">Reference proteome</keyword>
<dbReference type="GO" id="GO:0015074">
    <property type="term" value="P:DNA integration"/>
    <property type="evidence" value="ECO:0007669"/>
    <property type="project" value="InterPro"/>
</dbReference>
<protein>
    <submittedName>
        <fullName evidence="14">Copia protein</fullName>
        <ecNumber evidence="14">3.4.23.-</ecNumber>
    </submittedName>
</protein>